<evidence type="ECO:0000313" key="15">
    <source>
        <dbReference type="EMBL" id="KAA8493960.1"/>
    </source>
</evidence>
<evidence type="ECO:0000256" key="12">
    <source>
        <dbReference type="SAM" id="Phobius"/>
    </source>
</evidence>
<reference evidence="16" key="1">
    <citation type="journal article" date="2019" name="Nat. Commun.">
        <title>Expansion of phycobilisome linker gene families in mesophilic red algae.</title>
        <authorList>
            <person name="Lee J."/>
            <person name="Kim D."/>
            <person name="Bhattacharya D."/>
            <person name="Yoon H.S."/>
        </authorList>
    </citation>
    <scope>NUCLEOTIDE SEQUENCE [LARGE SCALE GENOMIC DNA]</scope>
    <source>
        <strain evidence="16">CCMP 1328</strain>
    </source>
</reference>
<comment type="subcellular location">
    <subcellularLocation>
        <location evidence="1">Endoplasmic reticulum membrane</location>
        <topology evidence="1">Single-pass membrane protein</topology>
    </subcellularLocation>
</comment>
<dbReference type="InterPro" id="IPR031814">
    <property type="entry name" value="ALG11_N"/>
</dbReference>
<dbReference type="EMBL" id="VRMN01000005">
    <property type="protein sequence ID" value="KAA8493960.1"/>
    <property type="molecule type" value="Genomic_DNA"/>
</dbReference>
<keyword evidence="7 12" id="KW-0812">Transmembrane</keyword>
<evidence type="ECO:0000256" key="9">
    <source>
        <dbReference type="ARBA" id="ARBA00022989"/>
    </source>
</evidence>
<sequence>MVLRYSYSSRVGECRGRLDGTHEQECGDVFDVWVRPGGMEWTERVRAGVHVVQLGLFVLYVSVLLGFGLLVLRAMRARQRRDREWLRRTRPSKDDASCAASGNAARDAKDAFVVSFLHPHALAGGGGERVLWLAIKALRGRFPDATDLKIRVFTKGAPRKADVLEKVFVQFGIDIFTTQFELRELWSESLLDGARYPFCTLLLQFLAGAIAGVECTLLHVATDLFIDTTGHAASLAVAKWLGGCHVATYVHYPTISTDMVHVVRSRTSQFNNSSRIADSLFLSGAKLAYYRLFSHMYGLAGGCADVVMVNSSWTRSHISSLWSGSRRKISLVFPPIDTKPLLAFGMDKRDPALIVSVAQFRPEKNHALQIEAFVKLLHKQSRDPRSDTLRPRLVMIGGCRNADDAARVELLLYEIQNTYHLRVPDQVELLVNVTRDQLHAYLAKASAAIHTMKDEHFGISVVEFQAAGVIAVAHNSGGVALDIIQNGKSGFLAETADQFADCLSSALSLNSSSRLAMIQTARDAASRYSDEGFATEVLKALQRVLPVD</sequence>
<dbReference type="EC" id="2.4.1.131" evidence="3"/>
<evidence type="ECO:0000256" key="10">
    <source>
        <dbReference type="ARBA" id="ARBA00023136"/>
    </source>
</evidence>
<evidence type="ECO:0000256" key="4">
    <source>
        <dbReference type="ARBA" id="ARBA00022018"/>
    </source>
</evidence>
<evidence type="ECO:0000256" key="2">
    <source>
        <dbReference type="ARBA" id="ARBA00004922"/>
    </source>
</evidence>
<evidence type="ECO:0000256" key="6">
    <source>
        <dbReference type="ARBA" id="ARBA00022679"/>
    </source>
</evidence>
<dbReference type="GO" id="GO:0005789">
    <property type="term" value="C:endoplasmic reticulum membrane"/>
    <property type="evidence" value="ECO:0007669"/>
    <property type="project" value="UniProtKB-SubCell"/>
</dbReference>
<dbReference type="PANTHER" id="PTHR45919:SF1">
    <property type="entry name" value="GDP-MAN:MAN(3)GLCNAC(2)-PP-DOL ALPHA-1,2-MANNOSYLTRANSFERASE"/>
    <property type="match status" value="1"/>
</dbReference>
<evidence type="ECO:0000256" key="7">
    <source>
        <dbReference type="ARBA" id="ARBA00022692"/>
    </source>
</evidence>
<evidence type="ECO:0000313" key="16">
    <source>
        <dbReference type="Proteomes" id="UP000324585"/>
    </source>
</evidence>
<dbReference type="GO" id="GO:0006487">
    <property type="term" value="P:protein N-linked glycosylation"/>
    <property type="evidence" value="ECO:0007669"/>
    <property type="project" value="TreeGrafter"/>
</dbReference>
<feature type="domain" description="ALG11 mannosyltransferase N-terminal" evidence="14">
    <location>
        <begin position="113"/>
        <end position="322"/>
    </location>
</feature>
<dbReference type="Pfam" id="PF00534">
    <property type="entry name" value="Glycos_transf_1"/>
    <property type="match status" value="1"/>
</dbReference>
<accession>A0A5J4YSQ8</accession>
<comment type="caution">
    <text evidence="15">The sequence shown here is derived from an EMBL/GenBank/DDBJ whole genome shotgun (WGS) entry which is preliminary data.</text>
</comment>
<evidence type="ECO:0000256" key="8">
    <source>
        <dbReference type="ARBA" id="ARBA00022824"/>
    </source>
</evidence>
<dbReference type="GO" id="GO:0004377">
    <property type="term" value="F:GDP-Man:Man(3)GlcNAc(2)-PP-Dol alpha-1,2-mannosyltransferase activity"/>
    <property type="evidence" value="ECO:0007669"/>
    <property type="project" value="UniProtKB-EC"/>
</dbReference>
<dbReference type="SUPFAM" id="SSF53756">
    <property type="entry name" value="UDP-Glycosyltransferase/glycogen phosphorylase"/>
    <property type="match status" value="1"/>
</dbReference>
<keyword evidence="6 15" id="KW-0808">Transferase</keyword>
<dbReference type="InterPro" id="IPR038013">
    <property type="entry name" value="ALG11"/>
</dbReference>
<dbReference type="PANTHER" id="PTHR45919">
    <property type="entry name" value="GDP-MAN:MAN(3)GLCNAC(2)-PP-DOL ALPHA-1,2-MANNOSYLTRANSFERASE"/>
    <property type="match status" value="1"/>
</dbReference>
<dbReference type="OrthoDB" id="2276068at2759"/>
<evidence type="ECO:0000256" key="5">
    <source>
        <dbReference type="ARBA" id="ARBA00022676"/>
    </source>
</evidence>
<proteinExistence type="predicted"/>
<feature type="transmembrane region" description="Helical" evidence="12">
    <location>
        <begin position="51"/>
        <end position="72"/>
    </location>
</feature>
<evidence type="ECO:0000256" key="3">
    <source>
        <dbReference type="ARBA" id="ARBA00012645"/>
    </source>
</evidence>
<protein>
    <recommendedName>
        <fullName evidence="4">GDP-Man:Man(3)GlcNAc(2)-PP-Dol alpha-1,2-mannosyltransferase</fullName>
        <ecNumber evidence="3">2.4.1.131</ecNumber>
    </recommendedName>
</protein>
<keyword evidence="16" id="KW-1185">Reference proteome</keyword>
<keyword evidence="10 12" id="KW-0472">Membrane</keyword>
<gene>
    <name evidence="15" type="ORF">FVE85_3935</name>
</gene>
<comment type="catalytic activity">
    <reaction evidence="11">
        <text>an alpha-D-Man-(1-&gt;3)-[alpha-D-Man-(1-&gt;6)]-beta-D-Man-(1-&gt;4)-beta-D-GlcNAc-(1-&gt;4)-alpha-D-GlcNAc-diphospho-di-trans,poly-cis-dolichol + 2 GDP-alpha-D-mannose = an alpha-D-Man-(1-&gt;2)-alpha-D-Man-(1-&gt;2)-alpha-D-Man-(1-&gt;3)-[alpha-D-Man-(1-&gt;6)]-beta-D-Man-(1-&gt;4)-beta-D-GlcNAc-(1-&gt;4)-alpha-D-GlcNAc-diphospho-di-trans,poly-cis-dolichol + 2 GDP + 2 H(+)</text>
        <dbReference type="Rhea" id="RHEA:29523"/>
        <dbReference type="Rhea" id="RHEA-COMP:19515"/>
        <dbReference type="Rhea" id="RHEA-COMP:19516"/>
        <dbReference type="ChEBI" id="CHEBI:15378"/>
        <dbReference type="ChEBI" id="CHEBI:57527"/>
        <dbReference type="ChEBI" id="CHEBI:58189"/>
        <dbReference type="ChEBI" id="CHEBI:132511"/>
        <dbReference type="ChEBI" id="CHEBI:132515"/>
        <dbReference type="EC" id="2.4.1.131"/>
    </reaction>
    <physiologicalReaction direction="left-to-right" evidence="11">
        <dbReference type="Rhea" id="RHEA:29524"/>
    </physiologicalReaction>
</comment>
<feature type="domain" description="Glycosyl transferase family 1" evidence="13">
    <location>
        <begin position="349"/>
        <end position="522"/>
    </location>
</feature>
<dbReference type="InterPro" id="IPR001296">
    <property type="entry name" value="Glyco_trans_1"/>
</dbReference>
<evidence type="ECO:0000259" key="13">
    <source>
        <dbReference type="Pfam" id="PF00534"/>
    </source>
</evidence>
<evidence type="ECO:0000256" key="11">
    <source>
        <dbReference type="ARBA" id="ARBA00045065"/>
    </source>
</evidence>
<name>A0A5J4YSQ8_PORPP</name>
<keyword evidence="8" id="KW-0256">Endoplasmic reticulum</keyword>
<organism evidence="15 16">
    <name type="scientific">Porphyridium purpureum</name>
    <name type="common">Red alga</name>
    <name type="synonym">Porphyridium cruentum</name>
    <dbReference type="NCBI Taxonomy" id="35688"/>
    <lineage>
        <taxon>Eukaryota</taxon>
        <taxon>Rhodophyta</taxon>
        <taxon>Bangiophyceae</taxon>
        <taxon>Porphyridiales</taxon>
        <taxon>Porphyridiaceae</taxon>
        <taxon>Porphyridium</taxon>
    </lineage>
</organism>
<dbReference type="AlphaFoldDB" id="A0A5J4YSQ8"/>
<dbReference type="OMA" id="ARLYGWV"/>
<evidence type="ECO:0000256" key="1">
    <source>
        <dbReference type="ARBA" id="ARBA00004389"/>
    </source>
</evidence>
<evidence type="ECO:0000259" key="14">
    <source>
        <dbReference type="Pfam" id="PF15924"/>
    </source>
</evidence>
<keyword evidence="5 15" id="KW-0328">Glycosyltransferase</keyword>
<dbReference type="Gene3D" id="3.40.50.2000">
    <property type="entry name" value="Glycogen Phosphorylase B"/>
    <property type="match status" value="1"/>
</dbReference>
<comment type="pathway">
    <text evidence="2">Protein modification; protein glycosylation.</text>
</comment>
<keyword evidence="9 12" id="KW-1133">Transmembrane helix</keyword>
<dbReference type="Proteomes" id="UP000324585">
    <property type="component" value="Unassembled WGS sequence"/>
</dbReference>
<dbReference type="Pfam" id="PF15924">
    <property type="entry name" value="ALG11_N"/>
    <property type="match status" value="1"/>
</dbReference>